<dbReference type="SMART" id="SM00320">
    <property type="entry name" value="WD40"/>
    <property type="match status" value="6"/>
</dbReference>
<dbReference type="InterPro" id="IPR015943">
    <property type="entry name" value="WD40/YVTN_repeat-like_dom_sf"/>
</dbReference>
<dbReference type="PANTHER" id="PTHR19879:SF7">
    <property type="entry name" value="PROTEASOMAL ATPASE-ASSOCIATED FACTOR 1"/>
    <property type="match status" value="1"/>
</dbReference>
<dbReference type="AlphaFoldDB" id="A0AAV4MFU8"/>
<sequence>MSQVNDVHETYSISNSDSHSELSTDFLTASKEYGGFIIHFMQAAESIKHQAFNFLYPFYVYIYLILLKEDKLLDCQKFATTFSHIFANSKSFEDLIQDLSKCTTLQDFENHSYFKEFCEHKFTVEMNWKNLKLLKIYLKKDCIVVVDNKNNLQDILEQPGVENNNQTSLEQTGVENNIPTSLEQPCIENNHQTNLLQPDDECNFQTCLDEENTALTYIERETENVRQTYSKSFDDKNYLKTDELSNDERNRQTTFEKLDENYSQAWLVQPERECNSIVEKPCEESSFQVIKLSNDESHPQTSSEQPSEKNLQTGLEQSDDEISLQSSLEPSDDESNPEIITLSSDESNTKIYFEQPNEENNLQTSITQSNDKNSFQINSEKSYDESNLQTSLEQSYDENNSQTNLEQSYDESNSQTSLEQSIDETNLQHEDMSDCVYDGKLKKPASYLYTISCRRQNIHCVDINKNNTLLACGFKNYNIHVWNLDPNVLKSEEAENESKLYRTDLDSSKEGFSSNLSFGSSHKFKGHYGSVSGLAYTPFDSVLLSCSKDATVRVWSIKDFKSLHVYSDDDYPIWDITACDYYAYFLTGSMNHTASLWSFERSTPLRIFLGHSFGVKCVRFHPNCKFIATASAKTLHLWSMQNGQSLREFSGHEACINCVAFSPNGKLVASADDRGCIKIWDVGSGQLFSETKAHSNEISSISFDKSCSLIASAGYDNLLKVWDVKYLYQNTNEREEEKSALVDCHFRDSLIHYVNFNRNNPKEKHHKDMLLCVAALQK</sequence>
<feature type="repeat" description="WD" evidence="6">
    <location>
        <begin position="691"/>
        <end position="725"/>
    </location>
</feature>
<proteinExistence type="inferred from homology"/>
<dbReference type="Proteomes" id="UP001054945">
    <property type="component" value="Unassembled WGS sequence"/>
</dbReference>
<dbReference type="PROSITE" id="PS50082">
    <property type="entry name" value="WD_REPEATS_2"/>
    <property type="match status" value="4"/>
</dbReference>
<feature type="repeat" description="WD" evidence="6">
    <location>
        <begin position="649"/>
        <end position="690"/>
    </location>
</feature>
<comment type="subcellular location">
    <subcellularLocation>
        <location evidence="1">Nucleus</location>
    </subcellularLocation>
</comment>
<evidence type="ECO:0000256" key="5">
    <source>
        <dbReference type="ARBA" id="ARBA00023242"/>
    </source>
</evidence>
<dbReference type="PROSITE" id="PS50294">
    <property type="entry name" value="WD_REPEATS_REGION"/>
    <property type="match status" value="3"/>
</dbReference>
<dbReference type="SUPFAM" id="SSF160897">
    <property type="entry name" value="Taf5 N-terminal domain-like"/>
    <property type="match status" value="1"/>
</dbReference>
<keyword evidence="4" id="KW-0677">Repeat</keyword>
<dbReference type="InterPro" id="IPR001680">
    <property type="entry name" value="WD40_rpt"/>
</dbReference>
<feature type="repeat" description="WD" evidence="6">
    <location>
        <begin position="524"/>
        <end position="565"/>
    </location>
</feature>
<feature type="region of interest" description="Disordered" evidence="7">
    <location>
        <begin position="294"/>
        <end position="348"/>
    </location>
</feature>
<gene>
    <name evidence="9" type="primary">TAF5L_0</name>
    <name evidence="9" type="ORF">CEXT_121851</name>
</gene>
<feature type="repeat" description="WD" evidence="6">
    <location>
        <begin position="608"/>
        <end position="648"/>
    </location>
</feature>
<comment type="caution">
    <text evidence="9">The sequence shown here is derived from an EMBL/GenBank/DDBJ whole genome shotgun (WGS) entry which is preliminary data.</text>
</comment>
<organism evidence="9 10">
    <name type="scientific">Caerostris extrusa</name>
    <name type="common">Bark spider</name>
    <name type="synonym">Caerostris bankana</name>
    <dbReference type="NCBI Taxonomy" id="172846"/>
    <lineage>
        <taxon>Eukaryota</taxon>
        <taxon>Metazoa</taxon>
        <taxon>Ecdysozoa</taxon>
        <taxon>Arthropoda</taxon>
        <taxon>Chelicerata</taxon>
        <taxon>Arachnida</taxon>
        <taxon>Araneae</taxon>
        <taxon>Araneomorphae</taxon>
        <taxon>Entelegynae</taxon>
        <taxon>Araneoidea</taxon>
        <taxon>Araneidae</taxon>
        <taxon>Caerostris</taxon>
    </lineage>
</organism>
<dbReference type="EMBL" id="BPLR01002207">
    <property type="protein sequence ID" value="GIX71278.1"/>
    <property type="molecule type" value="Genomic_DNA"/>
</dbReference>
<protein>
    <recommendedName>
        <fullName evidence="8">TFIID subunit TAF5 NTD2 domain-containing protein</fullName>
    </recommendedName>
</protein>
<evidence type="ECO:0000256" key="6">
    <source>
        <dbReference type="PROSITE-ProRule" id="PRU00221"/>
    </source>
</evidence>
<evidence type="ECO:0000256" key="2">
    <source>
        <dbReference type="ARBA" id="ARBA00009435"/>
    </source>
</evidence>
<evidence type="ECO:0000256" key="3">
    <source>
        <dbReference type="ARBA" id="ARBA00022574"/>
    </source>
</evidence>
<dbReference type="Gene3D" id="2.130.10.10">
    <property type="entry name" value="YVTN repeat-like/Quinoprotein amine dehydrogenase"/>
    <property type="match status" value="2"/>
</dbReference>
<evidence type="ECO:0000259" key="8">
    <source>
        <dbReference type="Pfam" id="PF04494"/>
    </source>
</evidence>
<evidence type="ECO:0000313" key="10">
    <source>
        <dbReference type="Proteomes" id="UP001054945"/>
    </source>
</evidence>
<dbReference type="GO" id="GO:0005669">
    <property type="term" value="C:transcription factor TFIID complex"/>
    <property type="evidence" value="ECO:0007669"/>
    <property type="project" value="TreeGrafter"/>
</dbReference>
<feature type="region of interest" description="Disordered" evidence="7">
    <location>
        <begin position="1"/>
        <end position="20"/>
    </location>
</feature>
<dbReference type="GO" id="GO:0006367">
    <property type="term" value="P:transcription initiation at RNA polymerase II promoter"/>
    <property type="evidence" value="ECO:0007669"/>
    <property type="project" value="TreeGrafter"/>
</dbReference>
<feature type="domain" description="TFIID subunit TAF5 NTD2" evidence="8">
    <location>
        <begin position="42"/>
        <end position="140"/>
    </location>
</feature>
<dbReference type="Pfam" id="PF04494">
    <property type="entry name" value="TFIID_NTD2"/>
    <property type="match status" value="1"/>
</dbReference>
<dbReference type="InterPro" id="IPR019775">
    <property type="entry name" value="WD40_repeat_CS"/>
</dbReference>
<dbReference type="InterPro" id="IPR036322">
    <property type="entry name" value="WD40_repeat_dom_sf"/>
</dbReference>
<keyword evidence="3 6" id="KW-0853">WD repeat</keyword>
<dbReference type="SUPFAM" id="SSF50978">
    <property type="entry name" value="WD40 repeat-like"/>
    <property type="match status" value="1"/>
</dbReference>
<evidence type="ECO:0000313" key="9">
    <source>
        <dbReference type="EMBL" id="GIX71278.1"/>
    </source>
</evidence>
<reference evidence="9 10" key="1">
    <citation type="submission" date="2021-06" db="EMBL/GenBank/DDBJ databases">
        <title>Caerostris extrusa draft genome.</title>
        <authorList>
            <person name="Kono N."/>
            <person name="Arakawa K."/>
        </authorList>
    </citation>
    <scope>NUCLEOTIDE SEQUENCE [LARGE SCALE GENOMIC DNA]</scope>
</reference>
<feature type="compositionally biased region" description="Polar residues" evidence="7">
    <location>
        <begin position="299"/>
        <end position="316"/>
    </location>
</feature>
<feature type="region of interest" description="Disordered" evidence="7">
    <location>
        <begin position="382"/>
        <end position="425"/>
    </location>
</feature>
<dbReference type="InterPro" id="IPR007582">
    <property type="entry name" value="TFIID_NTD2"/>
</dbReference>
<dbReference type="PANTHER" id="PTHR19879">
    <property type="entry name" value="TRANSCRIPTION INITIATION FACTOR TFIID"/>
    <property type="match status" value="1"/>
</dbReference>
<comment type="similarity">
    <text evidence="2">Belongs to the WD repeat TAF5 family.</text>
</comment>
<keyword evidence="5" id="KW-0539">Nucleus</keyword>
<dbReference type="GO" id="GO:0016251">
    <property type="term" value="F:RNA polymerase II general transcription initiation factor activity"/>
    <property type="evidence" value="ECO:0007669"/>
    <property type="project" value="TreeGrafter"/>
</dbReference>
<evidence type="ECO:0000256" key="1">
    <source>
        <dbReference type="ARBA" id="ARBA00004123"/>
    </source>
</evidence>
<keyword evidence="10" id="KW-1185">Reference proteome</keyword>
<dbReference type="CDD" id="cd00200">
    <property type="entry name" value="WD40"/>
    <property type="match status" value="1"/>
</dbReference>
<evidence type="ECO:0000256" key="7">
    <source>
        <dbReference type="SAM" id="MobiDB-lite"/>
    </source>
</evidence>
<dbReference type="Gene3D" id="1.25.40.500">
    <property type="entry name" value="TFIID subunit TAF5, NTD2 domain"/>
    <property type="match status" value="1"/>
</dbReference>
<evidence type="ECO:0000256" key="4">
    <source>
        <dbReference type="ARBA" id="ARBA00022737"/>
    </source>
</evidence>
<accession>A0AAV4MFU8</accession>
<dbReference type="PROSITE" id="PS00678">
    <property type="entry name" value="WD_REPEATS_1"/>
    <property type="match status" value="1"/>
</dbReference>
<name>A0AAV4MFU8_CAEEX</name>
<dbReference type="InterPro" id="IPR037264">
    <property type="entry name" value="TFIID_NTD2_sf"/>
</dbReference>
<dbReference type="Pfam" id="PF00400">
    <property type="entry name" value="WD40"/>
    <property type="match status" value="5"/>
</dbReference>